<comment type="cofactor">
    <cofactor evidence="1">
        <name>pantetheine 4'-phosphate</name>
        <dbReference type="ChEBI" id="CHEBI:47942"/>
    </cofactor>
</comment>
<dbReference type="Pfam" id="PF00550">
    <property type="entry name" value="PP-binding"/>
    <property type="match status" value="4"/>
</dbReference>
<dbReference type="NCBIfam" id="TIGR01720">
    <property type="entry name" value="NRPS-para261"/>
    <property type="match status" value="2"/>
</dbReference>
<keyword evidence="5" id="KW-0045">Antibiotic biosynthesis</keyword>
<dbReference type="Gene3D" id="3.30.300.30">
    <property type="match status" value="4"/>
</dbReference>
<dbReference type="CDD" id="cd05930">
    <property type="entry name" value="A_NRPS"/>
    <property type="match status" value="1"/>
</dbReference>
<dbReference type="Proteomes" id="UP001524501">
    <property type="component" value="Unassembled WGS sequence"/>
</dbReference>
<dbReference type="PROSITE" id="PS50075">
    <property type="entry name" value="CARRIER"/>
    <property type="match status" value="4"/>
</dbReference>
<dbReference type="InterPro" id="IPR006162">
    <property type="entry name" value="Ppantetheine_attach_site"/>
</dbReference>
<dbReference type="InterPro" id="IPR020845">
    <property type="entry name" value="AMP-binding_CS"/>
</dbReference>
<keyword evidence="9" id="KW-1185">Reference proteome</keyword>
<keyword evidence="4" id="KW-0677">Repeat</keyword>
<evidence type="ECO:0000256" key="1">
    <source>
        <dbReference type="ARBA" id="ARBA00001957"/>
    </source>
</evidence>
<dbReference type="CDD" id="cd19543">
    <property type="entry name" value="DCL_NRPS"/>
    <property type="match status" value="1"/>
</dbReference>
<dbReference type="PROSITE" id="PS00455">
    <property type="entry name" value="AMP_BINDING"/>
    <property type="match status" value="4"/>
</dbReference>
<evidence type="ECO:0000313" key="9">
    <source>
        <dbReference type="Proteomes" id="UP001524501"/>
    </source>
</evidence>
<dbReference type="Gene3D" id="3.30.559.10">
    <property type="entry name" value="Chloramphenicol acetyltransferase-like domain"/>
    <property type="match status" value="7"/>
</dbReference>
<sequence>MSPDDSAAAQPRFPSTESVRTSVSTPTALPLTAAQSEVWVGQELNPGSPVYNLSLVVEVAGPVDLDRTIIAVRKTVERAEALHVRFERGDGDELLQVPTARDDWTLSVVDLRAEDDPESSAHAWMERDMQTVVAVGDEKPLFHHALLRTDNESLIWYQRYHHSIIDGYGITLLVADVVERYDNPDLETAAGPWSLDTLLAADREYRGSARFAADREFWLQQVIDAPEPPRLLPPVDERSEAPISAVVEIDGEDADALYAFAADAGIRRTRLPLAIVMAYIHRITGRRDLTLSLPMTARVGRDMRRVPGMASTILPLRIQVDSDMTVAALARRIDTTLISVLRHGRYRGEDLARDLRSLDPDRQIFGPGINSMMFEHSLTFGGFPAWVRSSATGPVSDLDFSIRGGQDSEAIQIDLRAPHGLAAELEEHRRRLEHFVGQFVADPVAAVSSLDPLTEAERHQLLVEFNDTGRAHESVTIPVLFQEQVHRTPDAEALVAGEVRITYRELGERVAQLAHHLRERGVGSEDVVAVGLPRSAEMVVGLLAVVCAGGAFVPLDPSWPRGRRVAVLEDAGVSLVLTGPGGVADAGSSAVPVDLADWAHADNATDMPAVTMQGSRLAYVIFTSGSTGRPKGAMIRHEAVCARLLWQRDEILKFGAGDTSLFKAPLSFDISVNEILLPLVSGGRLVVAEHGGERDPQYLLDLIARESVTFVYLVSSMLDVLLDLSRGTEQLSALKHVWCGGEVLTPELFERFRAQLSTTLYHGYGPAEATIGVSHVVYREDAARIATSIGRPNPGTQLYVLDGHLNPVPLGASGELYAGGFLLGRGYVGASPLTAARFVANPFADDGSRLYRTGDLARWSADGSLDFLGRADNQVKIRGMRLELEDVEAGLVAHPEVRHSAVVVRETPTGAKYLAAYVVPDSGSALDNSGLREWVSSRLPEYMVPSAFVILDRFPLTPNGKLDRRALPERDLGAAGDKVAPRTAVEKSLCGLMAGVLGVESVGVSDDFFALGGDSIVAISLVNHARREGFSISPREVFQLRTAEALARAEAGREVAAADTDDVAFGTVTGTPILARISEAGDDITRFHQSVLVQTPPAFGEQAARGALSAVLERHDALRARLIRGERWTLSVPHWDPASASDALRVVEVEGSVDQLDPQLLDAETSAALGRLDPDRGAMLQAVLFRATSGPGRLLLVGHHLVVDGVSWRIILEDLAHAGTALLSGAEPALAPVGTSLRRWSALLEERARAGAFDSELSFWKTVTSTPDPMLGSRPLDPTVDLAGDAETLTVTLAPEFTRPLLSTVPAAFSGSVNDVLLTAFAVAARRWQVARRGDVTPGTMLLDLEGHGREEDLVRAPGGPAVDLSRTVGWFTTVYPVSIDAGVVDDDEGLASALKAVKEQLRSIPGAGFGYGALRYLGDSVPVLENAPTPQVLFNYLGRVTSGGDADWLPRAMGGADDPRMPLGHVLTLDVIAEDGADGPVLSTSFTWAPGILGRNDVEALAEEWSTALSAVAAIERLGGRTPSDFPLAGLTQQDVDALSAPSDVLPLTPLQEGIYFQSVFEDTGSDPYVVQQVIELSGPVDPGALHRALQSVVDRHAALRTALSSVSDGRIVQVICDGVRVPMDVLDLTEVANPHQRVEEVLAADRARGFVFDRPPLLRYTLAQVESEKYLLLQSIHHVIADGWSVPVMLREMLAFYSAANTPPALPAPTPYRSYLEWLAARDRNASLEVWREALRDVPEQVELPRTAAPGESGIRSVRVGLPSADTDALVAVGRARGLTLSTLVHGTWGLVLGRLTGTDDVVFGSTVSGRGGDLSGIESMVGLFINTVPARLRYRPTEAVAEALTRWQDEQSALLDHQYVGLAELRRAAGLENMFETLVVFENYPLGEGAAVDPSGTVHLTNVRFDEHPPYPMTLIVVPGDTLTLELKYDASRIDSVTADRFAESMVAYLREVTRDADQTVSSVALVSPRPAASAVHDARRAFPDTTLTALLVEQAARTPDAVAVVFEDEQLTYSELHSRANRLARLLIERGVLPGTRVAVALPRSLDLMVSLLAVGKAGGAYVPLDTGYPAERVAYMISDARPVCVLTDSGSAALVQDAGVPLVRVSDADDYSSVPLPEIGSSSRHPAYVIYTSGSTGRPKGVVVPHAGIVNRLLWMQTFRPITASDRVLQKTPASFDVSVPELFGPLVAGATVVLARPDGHKDPAYLADVIVGKSVTRAHFVPSMLEAFLAEPAAAGCTGLRIIACSGEALPVASARRVAEVLPGVEVDNLYGPTEASVEVSYAASVQNIDAAASSVPIGFPTSNTGLYVLDRYLHPVPPGASGELYLSGPQVADGYLGRAALSAERFVADPFSSSGTRMYRTGDIARINPDGAVEYVGRVDDQVKLRGFRIELGEIEAHLSACPGVRQAAAVVRSDRPGRQQLVGYVVGDVDLDDVRARLQSALPEYMVPVLFVVLDAFPLTPSGKLDRTSLPAPTLPAPAASALAGGDDTAAMLAARYAEVLGLDTVGVDDDFFMLGGDSILAIRLVNLARREGMTITPRQIFEQRTPAALARLAGDAPVVAETAAPVGARTGALLPLPVVHRLSEWSGDKDRFNQAVLLHTPAGTSTDVLTAALRSIIAHHDGLRQHLTRHAPGVWSLEITESAEASFRRVDATGLDDKALRQLVAAESDAATDRLDPDSGTMVSAVWFDAGPDALGRLLLVAHHLVVDGVSWRILVEDLAMAWVAADSGQPSALDPVSTSLRGFSRIVTEQAHEPARLAELGHWLEVTEPGADLVPGASGTAVVGSGARRTVRLDSALTNALLTTVPVAVGADVTDVLVAALRLAVDRWFAASGRNHDLLVDLERHGREELTPGLDLSRTVGWLTNVAPVRLRSAGGALDTLKAVKEQLRAAPDGGIGYGMLRYVNARTARILGSRPESQVLFNYLGRMPHAGSGAWTPAAESDSLVTDPGADFGAPYRLVVNALCDDGEHGSQLHAVFAWSADDLSEDDAIALSEGWVSALGELAESVSEHRGPALLTPSDLPLVHLTQDEIDRIAATCPAGVETVLPLSPLQEGLYFQAGFAAGSDIYTAQFSLDFAHRLDLDRLAAALRTLQRRNPTLRAGFVSEGLSTPVQFFSAELDVPITEFDLRDLGDTERADYAEQLAARDRLTPFDLTAPPLWRVMVLRLEDDHDRLVVNRQFLLWDGWSNGLVVSQLLALYDSAGDDSSFAAPEGTFEDYLTWLATRDADAAQEAWTEALRGLEEPTLLAAAVVDEPQPPQRRDAVLDADFSERLRAAARGAGVTFNAVLNAALAVVLGIETGKQDVVFGTTVAGRPPEVPGLDAVAGMFLNTVPVRLTLRPGERVTDLLRRTQSERLALTPYDYLGLASIQRVSNHRQLFDVLYVLQNFVDENQVSALNAAHDISGGDSIDHTHYPLTVVVTPGTSVKVKFEFHPDRMAQSRVEAMLARFVDVLAQWSTDMFGMVGSIPGAAAGTPPATKVLPDATIADLFADAARQRPDHSALVFGDRTVTYAELDADINRMSRLLLGHGAGPEKIVALALPRSVEMVVALFAVLRTGSAYLPLELDHPAERLVGMLDDARPVTLVTTSEVADTLAAAHVDVLLVDPALLGSVSSEPLSDLELGSFVPGTPGRLDHPAYVIYTSGSTGKPKGVVTPYRGLTNMQFNHREAIFEPVVSAAGGRRLRIAHTVSFAFDMSWEELLWLVEGHEVHICDENLRRDAEALVSYCDAHRIDVVNVTPTYAQHLFEEGLLDDGDGRHRPPLVLLGGEAVSDSVWNRLRDTEGTCGYNLYGPTEYTINTLGAGTGDSVTPTVGTPIWNTSAYVLDAWLRPVPDGVPGELYISGVGLARGYLGRSALTAERFVADPFGSSIRMYRTGDLVRRRAVWSSGARGNVLACVDFLGRTDDQVKIRGHRVELGEISSALEALDDVRQAAVVVDSGAGGFKRLVGYAVPVRLSGSQDNHKYARALRATLPDYMIPAAVIEVESLPMTVNGKLDVKALPSADEVLGAHAGARTEPRDTTERVLSELFGEILGVPAPGVDDNFFDLGGHSLLATRLISRARAALDTDLAMRDLFEAPTVAELADRIRGNTGSTRPVLSARSRPQHLPLSAAQQRLWLLQQMDRYSGAYNFPIVLRLRDPLDPALFEQALTDVVVRHESLRTVFGEHDGEPVQVILGDVRPEVSVVDGTDADLVRLVGDAVGHPFDLATEIPVRAAVIGVGDEQVLAIVLHHIATDEWSDRPFLRDLMTAYAHRAQNSAPVWEPLDVQYADYTLWQREMLGDPQDPSSLVSRQLDYWATTLDGAPEELMLPADRTRPARPSFSGGAIESVLDAATTRSLRALARATGTTMFMVMHAASAALLHRLGAGDDLPIGAPVAGRSEQGLDELIGFFVNTVVLRTDVSGNPTFDELLDRVRGVDLAAFAHSDVPFEAVVERVNPGRTLARNPLFQVMVGYHSRTVESAVAPGLSVTPVQFEERTAKFDLVFNYTEFLDEERVELRLEYGSDLFDRDTAAKIARRQIAVFDAIAAQSDVPVVDLDVFLDEERELVVRRFNDTALPVAEETFYEAFARHVAGTPDAVAVVDEHGQASYAQLSARADRIATLLHRRGVSVESVVGLAVPRSVDMVAVVLAALKLGAAYLPLDLNHPSDRISYMLSDSGAQVLVTTVSESPRIAEVDGLVRVLLDDASIVAEFDTAHDEKLPCPPRGVDHVAYVIYTSGSTGKPKGAILTHDGIPSLVATAEERMRLVPGSVVMQFASIGFDVAVFELSMALCTGSRLVIVPDNARVAGPELTDFMAVQAVTHAIIPPSLLAALPAGCVVPEGCTVLVGTETVPPELIGRWAERLNLLAAYGLTEATVNNTLWQAEPGWTSAVPIGIPDPNEQAYVLDDRLQPVPPGVAGELYIAGRGLARGYLGRPDLTAARFVSSPFGAAGSRMYRTGDRARWRADGNIDFLGRVDDQVKIRGFRIELGEIIAALGSHPGVKQAAVVADREGDIVRLVGYVTPSDGLVSDSVDPRALREHAAARLPDYMVPTLVVVLDGDLPLTPNGKLDRKALPLPDWSALTGDGTARTPEQKEIAEAFAEILHLPSVGIHDNFFDLGGNSMASMRLVGRIRQRFGVDIGIRDIFDRSTVAELAAIVLDAGGSGRPVLAPVYPRPDVVSLSGPQRRFWKQFRAAGGDATASHALSLQLRGTVDPAILAQALGDVASRHEPLRTVCVEIDGTVIAQEAVRPFLDVVDVGDGDGDVHRTVFALAQKPMDLTEQAPLRAHLVGGADGTQALLLVMHYIAVDEWSVVPLLGDLLGAYASRSDGNAPEWEPLPVSYPDYVVWSRALLGDPADPGSRHARQLAYWRERLAGMPAELELPRPDPQTPPRAEIVPVEIDADLHAAIDALASRTGTSFFMVLQAALATVLTRHGAGTDIPMGSLVAGRSEEALDHLIGCFFNIVLLRTDTSGEPDGPELLRRIRAGNLDALDNQDIAFADVVDALDGNDSPVMRPQIMLVHHEQARLSHLGALGGLMPVPVGVPDADLTLSFYEPVGDGPVHAYFSFSSAVLEFDTVARWAAELTALVATWSGEAA</sequence>
<dbReference type="InterPro" id="IPR010071">
    <property type="entry name" value="AA_adenyl_dom"/>
</dbReference>
<protein>
    <submittedName>
        <fullName evidence="8">Amino acid adenylation domain-containing protein</fullName>
    </submittedName>
</protein>
<dbReference type="Pfam" id="PF00668">
    <property type="entry name" value="Condensation"/>
    <property type="match status" value="7"/>
</dbReference>
<dbReference type="Gene3D" id="3.30.559.30">
    <property type="entry name" value="Nonribosomal peptide synthetase, condensation domain"/>
    <property type="match status" value="7"/>
</dbReference>
<evidence type="ECO:0000256" key="2">
    <source>
        <dbReference type="ARBA" id="ARBA00022450"/>
    </source>
</evidence>
<dbReference type="Pfam" id="PF13193">
    <property type="entry name" value="AMP-binding_C"/>
    <property type="match status" value="4"/>
</dbReference>
<keyword evidence="2" id="KW-0596">Phosphopantetheine</keyword>
<dbReference type="InterPro" id="IPR000873">
    <property type="entry name" value="AMP-dep_synth/lig_dom"/>
</dbReference>
<proteinExistence type="predicted"/>
<dbReference type="InterPro" id="IPR023213">
    <property type="entry name" value="CAT-like_dom_sf"/>
</dbReference>
<dbReference type="CDD" id="cd19540">
    <property type="entry name" value="LCL_NRPS-like"/>
    <property type="match status" value="1"/>
</dbReference>
<dbReference type="PANTHER" id="PTHR45527:SF1">
    <property type="entry name" value="FATTY ACID SYNTHASE"/>
    <property type="match status" value="1"/>
</dbReference>
<dbReference type="CDD" id="cd17646">
    <property type="entry name" value="A_NRPS_AB3403-like"/>
    <property type="match status" value="2"/>
</dbReference>
<feature type="domain" description="Carrier" evidence="7">
    <location>
        <begin position="5082"/>
        <end position="5157"/>
    </location>
</feature>
<evidence type="ECO:0000256" key="6">
    <source>
        <dbReference type="SAM" id="MobiDB-lite"/>
    </source>
</evidence>
<dbReference type="SUPFAM" id="SSF47336">
    <property type="entry name" value="ACP-like"/>
    <property type="match status" value="4"/>
</dbReference>
<feature type="domain" description="Carrier" evidence="7">
    <location>
        <begin position="980"/>
        <end position="1054"/>
    </location>
</feature>
<dbReference type="InterPro" id="IPR009081">
    <property type="entry name" value="PP-bd_ACP"/>
</dbReference>
<comment type="caution">
    <text evidence="8">The sequence shown here is derived from an EMBL/GenBank/DDBJ whole genome shotgun (WGS) entry which is preliminary data.</text>
</comment>
<dbReference type="NCBIfam" id="TIGR01733">
    <property type="entry name" value="AA-adenyl-dom"/>
    <property type="match status" value="4"/>
</dbReference>
<feature type="region of interest" description="Disordered" evidence="6">
    <location>
        <begin position="1"/>
        <end position="24"/>
    </location>
</feature>
<evidence type="ECO:0000313" key="8">
    <source>
        <dbReference type="EMBL" id="MCQ4117804.1"/>
    </source>
</evidence>
<keyword evidence="3" id="KW-0597">Phosphoprotein</keyword>
<dbReference type="SUPFAM" id="SSF52777">
    <property type="entry name" value="CoA-dependent acyltransferases"/>
    <property type="match status" value="14"/>
</dbReference>
<dbReference type="Gene3D" id="1.10.1200.10">
    <property type="entry name" value="ACP-like"/>
    <property type="match status" value="4"/>
</dbReference>
<dbReference type="InterPro" id="IPR010060">
    <property type="entry name" value="NRPS_synth"/>
</dbReference>
<dbReference type="EMBL" id="JANFQF010000001">
    <property type="protein sequence ID" value="MCQ4117804.1"/>
    <property type="molecule type" value="Genomic_DNA"/>
</dbReference>
<organism evidence="8 9">
    <name type="scientific">Rhodococcus tibetensis</name>
    <dbReference type="NCBI Taxonomy" id="2965064"/>
    <lineage>
        <taxon>Bacteria</taxon>
        <taxon>Bacillati</taxon>
        <taxon>Actinomycetota</taxon>
        <taxon>Actinomycetes</taxon>
        <taxon>Mycobacteriales</taxon>
        <taxon>Nocardiaceae</taxon>
        <taxon>Rhodococcus</taxon>
    </lineage>
</organism>
<evidence type="ECO:0000256" key="3">
    <source>
        <dbReference type="ARBA" id="ARBA00022553"/>
    </source>
</evidence>
<gene>
    <name evidence="8" type="ORF">NOF53_01190</name>
</gene>
<feature type="domain" description="Carrier" evidence="7">
    <location>
        <begin position="2492"/>
        <end position="2566"/>
    </location>
</feature>
<dbReference type="SMART" id="SM00823">
    <property type="entry name" value="PKS_PP"/>
    <property type="match status" value="4"/>
</dbReference>
<evidence type="ECO:0000256" key="5">
    <source>
        <dbReference type="ARBA" id="ARBA00023194"/>
    </source>
</evidence>
<dbReference type="Gene3D" id="2.30.38.10">
    <property type="entry name" value="Luciferase, Domain 3"/>
    <property type="match status" value="4"/>
</dbReference>
<evidence type="ECO:0000259" key="7">
    <source>
        <dbReference type="PROSITE" id="PS50075"/>
    </source>
</evidence>
<dbReference type="RefSeq" id="WP_255965143.1">
    <property type="nucleotide sequence ID" value="NZ_JANFQF010000001.1"/>
</dbReference>
<dbReference type="InterPro" id="IPR036736">
    <property type="entry name" value="ACP-like_sf"/>
</dbReference>
<dbReference type="PANTHER" id="PTHR45527">
    <property type="entry name" value="NONRIBOSOMAL PEPTIDE SYNTHETASE"/>
    <property type="match status" value="1"/>
</dbReference>
<reference evidence="8 9" key="1">
    <citation type="submission" date="2022-07" db="EMBL/GenBank/DDBJ databases">
        <title>Degradation activity of malathion, p-nitrophenol and potential low-temperature adaptation strategy of Rhodococcus sp. FXJ9.536.</title>
        <authorList>
            <person name="Huang J."/>
            <person name="Huang Y."/>
        </authorList>
    </citation>
    <scope>NUCLEOTIDE SEQUENCE [LARGE SCALE GENOMIC DNA]</scope>
    <source>
        <strain evidence="8 9">FXJ9.536</strain>
    </source>
</reference>
<dbReference type="InterPro" id="IPR001242">
    <property type="entry name" value="Condensation_dom"/>
</dbReference>
<name>A0ABT1Q6B9_9NOCA</name>
<feature type="compositionally biased region" description="Polar residues" evidence="6">
    <location>
        <begin position="13"/>
        <end position="24"/>
    </location>
</feature>
<evidence type="ECO:0000256" key="4">
    <source>
        <dbReference type="ARBA" id="ARBA00022737"/>
    </source>
</evidence>
<dbReference type="SUPFAM" id="SSF56801">
    <property type="entry name" value="Acetyl-CoA synthetase-like"/>
    <property type="match status" value="4"/>
</dbReference>
<dbReference type="NCBIfam" id="NF003417">
    <property type="entry name" value="PRK04813.1"/>
    <property type="match status" value="4"/>
</dbReference>
<dbReference type="Pfam" id="PF00501">
    <property type="entry name" value="AMP-binding"/>
    <property type="match status" value="4"/>
</dbReference>
<accession>A0ABT1Q6B9</accession>
<dbReference type="Gene3D" id="3.40.50.980">
    <property type="match status" value="8"/>
</dbReference>
<feature type="domain" description="Carrier" evidence="7">
    <location>
        <begin position="4028"/>
        <end position="4103"/>
    </location>
</feature>
<dbReference type="InterPro" id="IPR045851">
    <property type="entry name" value="AMP-bd_C_sf"/>
</dbReference>
<dbReference type="PROSITE" id="PS00012">
    <property type="entry name" value="PHOSPHOPANTETHEINE"/>
    <property type="match status" value="3"/>
</dbReference>
<dbReference type="InterPro" id="IPR025110">
    <property type="entry name" value="AMP-bd_C"/>
</dbReference>
<dbReference type="InterPro" id="IPR020806">
    <property type="entry name" value="PKS_PP-bd"/>
</dbReference>